<dbReference type="AlphaFoldDB" id="A0A8J2L0L7"/>
<keyword evidence="2" id="KW-1185">Reference proteome</keyword>
<dbReference type="Proteomes" id="UP000708208">
    <property type="component" value="Unassembled WGS sequence"/>
</dbReference>
<dbReference type="EMBL" id="CAJVCH010532151">
    <property type="protein sequence ID" value="CAG7824258.1"/>
    <property type="molecule type" value="Genomic_DNA"/>
</dbReference>
<reference evidence="1" key="1">
    <citation type="submission" date="2021-06" db="EMBL/GenBank/DDBJ databases">
        <authorList>
            <person name="Hodson N. C."/>
            <person name="Mongue J. A."/>
            <person name="Jaron S. K."/>
        </authorList>
    </citation>
    <scope>NUCLEOTIDE SEQUENCE</scope>
</reference>
<sequence length="60" mass="6549">KIFFSSPQNIPDLTDGTEEASLLNFFPYTFTTAHLVCPGVLGLNCFLKKLPNGILACSSR</sequence>
<protein>
    <submittedName>
        <fullName evidence="1">Uncharacterized protein</fullName>
    </submittedName>
</protein>
<proteinExistence type="predicted"/>
<evidence type="ECO:0000313" key="1">
    <source>
        <dbReference type="EMBL" id="CAG7824258.1"/>
    </source>
</evidence>
<organism evidence="1 2">
    <name type="scientific">Allacma fusca</name>
    <dbReference type="NCBI Taxonomy" id="39272"/>
    <lineage>
        <taxon>Eukaryota</taxon>
        <taxon>Metazoa</taxon>
        <taxon>Ecdysozoa</taxon>
        <taxon>Arthropoda</taxon>
        <taxon>Hexapoda</taxon>
        <taxon>Collembola</taxon>
        <taxon>Symphypleona</taxon>
        <taxon>Sminthuridae</taxon>
        <taxon>Allacma</taxon>
    </lineage>
</organism>
<comment type="caution">
    <text evidence="1">The sequence shown here is derived from an EMBL/GenBank/DDBJ whole genome shotgun (WGS) entry which is preliminary data.</text>
</comment>
<name>A0A8J2L0L7_9HEXA</name>
<gene>
    <name evidence="1" type="ORF">AFUS01_LOCUS34423</name>
</gene>
<accession>A0A8J2L0L7</accession>
<feature type="non-terminal residue" evidence="1">
    <location>
        <position position="60"/>
    </location>
</feature>
<evidence type="ECO:0000313" key="2">
    <source>
        <dbReference type="Proteomes" id="UP000708208"/>
    </source>
</evidence>